<dbReference type="Proteomes" id="UP001163828">
    <property type="component" value="Unassembled WGS sequence"/>
</dbReference>
<comment type="pathway">
    <text evidence="3">Secondary metabolite biosynthesis; terpenoid biosynthesis.</text>
</comment>
<keyword evidence="10" id="KW-0408">Iron</keyword>
<keyword evidence="9" id="KW-0560">Oxidoreductase</keyword>
<evidence type="ECO:0000256" key="8">
    <source>
        <dbReference type="ARBA" id="ARBA00022989"/>
    </source>
</evidence>
<evidence type="ECO:0000256" key="10">
    <source>
        <dbReference type="ARBA" id="ARBA00023004"/>
    </source>
</evidence>
<comment type="cofactor">
    <cofactor evidence="1">
        <name>heme</name>
        <dbReference type="ChEBI" id="CHEBI:30413"/>
    </cofactor>
</comment>
<keyword evidence="8" id="KW-1133">Transmembrane helix</keyword>
<organism evidence="13 14">
    <name type="scientific">Lentinula boryana</name>
    <dbReference type="NCBI Taxonomy" id="40481"/>
    <lineage>
        <taxon>Eukaryota</taxon>
        <taxon>Fungi</taxon>
        <taxon>Dikarya</taxon>
        <taxon>Basidiomycota</taxon>
        <taxon>Agaricomycotina</taxon>
        <taxon>Agaricomycetes</taxon>
        <taxon>Agaricomycetidae</taxon>
        <taxon>Agaricales</taxon>
        <taxon>Marasmiineae</taxon>
        <taxon>Omphalotaceae</taxon>
        <taxon>Lentinula</taxon>
    </lineage>
</organism>
<evidence type="ECO:0000256" key="7">
    <source>
        <dbReference type="ARBA" id="ARBA00022723"/>
    </source>
</evidence>
<dbReference type="SUPFAM" id="SSF48264">
    <property type="entry name" value="Cytochrome P450"/>
    <property type="match status" value="1"/>
</dbReference>
<keyword evidence="7" id="KW-0479">Metal-binding</keyword>
<reference evidence="13" key="1">
    <citation type="submission" date="2022-08" db="EMBL/GenBank/DDBJ databases">
        <authorList>
            <consortium name="DOE Joint Genome Institute"/>
            <person name="Min B."/>
            <person name="Riley R."/>
            <person name="Sierra-Patev S."/>
            <person name="Naranjo-Ortiz M."/>
            <person name="Looney B."/>
            <person name="Konkel Z."/>
            <person name="Slot J.C."/>
            <person name="Sakamoto Y."/>
            <person name="Steenwyk J.L."/>
            <person name="Rokas A."/>
            <person name="Carro J."/>
            <person name="Camarero S."/>
            <person name="Ferreira P."/>
            <person name="Molpeceres G."/>
            <person name="Ruiz-Duenas F.J."/>
            <person name="Serrano A."/>
            <person name="Henrissat B."/>
            <person name="Drula E."/>
            <person name="Hughes K.W."/>
            <person name="Mata J.L."/>
            <person name="Ishikawa N.K."/>
            <person name="Vargas-Isla R."/>
            <person name="Ushijima S."/>
            <person name="Smith C.A."/>
            <person name="Ahrendt S."/>
            <person name="Andreopoulos W."/>
            <person name="He G."/>
            <person name="Labutti K."/>
            <person name="Lipzen A."/>
            <person name="Ng V."/>
            <person name="Sandor L."/>
            <person name="Barry K."/>
            <person name="Martinez A.T."/>
            <person name="Xiao Y."/>
            <person name="Gibbons J.G."/>
            <person name="Terashima K."/>
            <person name="Hibbett D.S."/>
            <person name="Grigoriev I.V."/>
        </authorList>
    </citation>
    <scope>NUCLEOTIDE SEQUENCE</scope>
    <source>
        <strain evidence="13">TFB10827</strain>
    </source>
</reference>
<keyword evidence="5" id="KW-0349">Heme</keyword>
<dbReference type="CDD" id="cd11069">
    <property type="entry name" value="CYP_FUM15-like"/>
    <property type="match status" value="1"/>
</dbReference>
<dbReference type="Pfam" id="PF00067">
    <property type="entry name" value="p450"/>
    <property type="match status" value="1"/>
</dbReference>
<comment type="subcellular location">
    <subcellularLocation>
        <location evidence="2">Membrane</location>
    </subcellularLocation>
</comment>
<sequence length="564" mass="63840">MHTLLQLISSIAAPLGLYTLYRLLGMIQSRINSRIKDLPGPPSQHWFWGNLNEVNKGDATVVHEKWVEEYGRTMKYQMLLGRLFTMDTKAFTMDTKALNYILMNHKLYQKREVARYHLSRILGKGVLVTEEDTHDLQRKIMNPAFGPSQIRELTEIFVDKSVELRDVWMTRIANTQDGVAQINVLSSLSKMTLDVIGLAGFNYKFNALKDKENGGSDELSKAFSVIFGDRDGERLRIWGIVQSMVPFLRVLPSQDPPEFKEAKETMARIGRKLLRESKEFLQGIGISDKEKGEGKEKTGNWNSSQRDLLSLLVKSNMNGGEQGQRMSDEDVLAQVPTFLVAGHETTSTATAWALFALSKNPSIQHKLREELYTMVTDNPSMDQLNSLVYLDHVVRETLRVHAPVPISMRVAMEDDVIPLGEGFVDKKGVKRDRIWIQKGQTIFIPILALNRDKSLWGEDSMEFKPERWDAIPSAVSSIPGVWGNMLTFLGGARACIGYRFSLVEMKSLLFILLRSFEFELAVPVEDIISKSGVVQRPMLKNKSKSEMERGGGSQLPLLVKLYEP</sequence>
<evidence type="ECO:0000313" key="13">
    <source>
        <dbReference type="EMBL" id="KAJ4000723.1"/>
    </source>
</evidence>
<evidence type="ECO:0000313" key="14">
    <source>
        <dbReference type="Proteomes" id="UP001163828"/>
    </source>
</evidence>
<comment type="similarity">
    <text evidence="4">Belongs to the cytochrome P450 family.</text>
</comment>
<dbReference type="InterPro" id="IPR050121">
    <property type="entry name" value="Cytochrome_P450_monoxygenase"/>
</dbReference>
<protein>
    <submittedName>
        <fullName evidence="13">Cytochrome P450</fullName>
    </submittedName>
</protein>
<evidence type="ECO:0000256" key="9">
    <source>
        <dbReference type="ARBA" id="ARBA00023002"/>
    </source>
</evidence>
<evidence type="ECO:0000256" key="5">
    <source>
        <dbReference type="ARBA" id="ARBA00022617"/>
    </source>
</evidence>
<gene>
    <name evidence="13" type="ORF">F5050DRAFT_1562358</name>
</gene>
<dbReference type="PRINTS" id="PR00385">
    <property type="entry name" value="P450"/>
</dbReference>
<dbReference type="PANTHER" id="PTHR24305:SF166">
    <property type="entry name" value="CYTOCHROME P450 12A4, MITOCHONDRIAL-RELATED"/>
    <property type="match status" value="1"/>
</dbReference>
<keyword evidence="14" id="KW-1185">Reference proteome</keyword>
<evidence type="ECO:0000256" key="1">
    <source>
        <dbReference type="ARBA" id="ARBA00001971"/>
    </source>
</evidence>
<keyword evidence="12" id="KW-0472">Membrane</keyword>
<dbReference type="PRINTS" id="PR00463">
    <property type="entry name" value="EP450I"/>
</dbReference>
<evidence type="ECO:0000256" key="11">
    <source>
        <dbReference type="ARBA" id="ARBA00023033"/>
    </source>
</evidence>
<evidence type="ECO:0000256" key="6">
    <source>
        <dbReference type="ARBA" id="ARBA00022692"/>
    </source>
</evidence>
<evidence type="ECO:0000256" key="12">
    <source>
        <dbReference type="ARBA" id="ARBA00023136"/>
    </source>
</evidence>
<dbReference type="Gene3D" id="1.10.630.10">
    <property type="entry name" value="Cytochrome P450"/>
    <property type="match status" value="1"/>
</dbReference>
<name>A0ABQ8QQR1_9AGAR</name>
<proteinExistence type="inferred from homology"/>
<dbReference type="EMBL" id="MU790518">
    <property type="protein sequence ID" value="KAJ4000723.1"/>
    <property type="molecule type" value="Genomic_DNA"/>
</dbReference>
<keyword evidence="6" id="KW-0812">Transmembrane</keyword>
<dbReference type="InterPro" id="IPR002401">
    <property type="entry name" value="Cyt_P450_E_grp-I"/>
</dbReference>
<keyword evidence="11" id="KW-0503">Monooxygenase</keyword>
<evidence type="ECO:0000256" key="3">
    <source>
        <dbReference type="ARBA" id="ARBA00004721"/>
    </source>
</evidence>
<dbReference type="InterPro" id="IPR036396">
    <property type="entry name" value="Cyt_P450_sf"/>
</dbReference>
<dbReference type="InterPro" id="IPR001128">
    <property type="entry name" value="Cyt_P450"/>
</dbReference>
<comment type="caution">
    <text evidence="13">The sequence shown here is derived from an EMBL/GenBank/DDBJ whole genome shotgun (WGS) entry which is preliminary data.</text>
</comment>
<evidence type="ECO:0000256" key="2">
    <source>
        <dbReference type="ARBA" id="ARBA00004370"/>
    </source>
</evidence>
<accession>A0ABQ8QQR1</accession>
<evidence type="ECO:0000256" key="4">
    <source>
        <dbReference type="ARBA" id="ARBA00010617"/>
    </source>
</evidence>
<dbReference type="PANTHER" id="PTHR24305">
    <property type="entry name" value="CYTOCHROME P450"/>
    <property type="match status" value="1"/>
</dbReference>